<dbReference type="AlphaFoldDB" id="A0A8B6M3M5"/>
<proteinExistence type="predicted"/>
<evidence type="ECO:0000313" key="1">
    <source>
        <dbReference type="EMBL" id="VTZ49384.1"/>
    </source>
</evidence>
<organism evidence="1 2">
    <name type="scientific">Methylocella tundrae</name>
    <dbReference type="NCBI Taxonomy" id="227605"/>
    <lineage>
        <taxon>Bacteria</taxon>
        <taxon>Pseudomonadati</taxon>
        <taxon>Pseudomonadota</taxon>
        <taxon>Alphaproteobacteria</taxon>
        <taxon>Hyphomicrobiales</taxon>
        <taxon>Beijerinckiaceae</taxon>
        <taxon>Methylocella</taxon>
    </lineage>
</organism>
<dbReference type="Proteomes" id="UP000485880">
    <property type="component" value="Unassembled WGS sequence"/>
</dbReference>
<reference evidence="1 2" key="1">
    <citation type="submission" date="2019-05" db="EMBL/GenBank/DDBJ databases">
        <authorList>
            <person name="Farhan Ul Haque M."/>
        </authorList>
    </citation>
    <scope>NUCLEOTIDE SEQUENCE [LARGE SCALE GENOMIC DNA]</scope>
    <source>
        <strain evidence="1">2</strain>
    </source>
</reference>
<sequence>MLGNILGALTDAASAAEALAAVGDPGLVERVWLGAAAEGVGVGEFVASTVRQMLDYAEEDMWLDLLGRMSGSPRPGVAALEAMLARAFPEPAISRSRAGLPASFVRRVKFPSQQ</sequence>
<name>A0A8B6M3M5_METTU</name>
<accession>A0A8B6M3M5</accession>
<dbReference type="RefSeq" id="WP_174511731.1">
    <property type="nucleotide sequence ID" value="NZ_CABFMQ020000068.1"/>
</dbReference>
<evidence type="ECO:0000313" key="2">
    <source>
        <dbReference type="Proteomes" id="UP000485880"/>
    </source>
</evidence>
<gene>
    <name evidence="1" type="ORF">MPC4_160034</name>
</gene>
<dbReference type="EMBL" id="CABFMQ020000068">
    <property type="protein sequence ID" value="VTZ49384.1"/>
    <property type="molecule type" value="Genomic_DNA"/>
</dbReference>
<comment type="caution">
    <text evidence="1">The sequence shown here is derived from an EMBL/GenBank/DDBJ whole genome shotgun (WGS) entry which is preliminary data.</text>
</comment>
<keyword evidence="2" id="KW-1185">Reference proteome</keyword>
<protein>
    <submittedName>
        <fullName evidence="1">Uncharacterized protein</fullName>
    </submittedName>
</protein>